<evidence type="ECO:0000256" key="5">
    <source>
        <dbReference type="ARBA" id="ARBA00022723"/>
    </source>
</evidence>
<evidence type="ECO:0000259" key="11">
    <source>
        <dbReference type="Pfam" id="PF00925"/>
    </source>
</evidence>
<evidence type="ECO:0000256" key="3">
    <source>
        <dbReference type="ARBA" id="ARBA00012762"/>
    </source>
</evidence>
<evidence type="ECO:0000256" key="8">
    <source>
        <dbReference type="ARBA" id="ARBA00022833"/>
    </source>
</evidence>
<keyword evidence="9" id="KW-0342">GTP-binding</keyword>
<evidence type="ECO:0000256" key="4">
    <source>
        <dbReference type="ARBA" id="ARBA00022619"/>
    </source>
</evidence>
<dbReference type="Gene3D" id="3.40.50.10990">
    <property type="entry name" value="GTP cyclohydrolase II"/>
    <property type="match status" value="1"/>
</dbReference>
<dbReference type="RefSeq" id="WP_060591036.1">
    <property type="nucleotide sequence ID" value="NZ_CP031418.1"/>
</dbReference>
<dbReference type="UniPathway" id="UPA00275"/>
<dbReference type="GO" id="GO:0009231">
    <property type="term" value="P:riboflavin biosynthetic process"/>
    <property type="evidence" value="ECO:0007669"/>
    <property type="project" value="UniProtKB-UniPathway"/>
</dbReference>
<keyword evidence="7 12" id="KW-0378">Hydrolase</keyword>
<name>A0A0H5NYJ0_NOCFR</name>
<dbReference type="EC" id="3.5.4.25" evidence="3"/>
<keyword evidence="6" id="KW-0547">Nucleotide-binding</keyword>
<comment type="cofactor">
    <cofactor evidence="1">
        <name>Zn(2+)</name>
        <dbReference type="ChEBI" id="CHEBI:29105"/>
    </cofactor>
</comment>
<dbReference type="GO" id="GO:0008686">
    <property type="term" value="F:3,4-dihydroxy-2-butanone-4-phosphate synthase activity"/>
    <property type="evidence" value="ECO:0007669"/>
    <property type="project" value="TreeGrafter"/>
</dbReference>
<dbReference type="AlphaFoldDB" id="A0A0H5NYJ0"/>
<dbReference type="Pfam" id="PF00925">
    <property type="entry name" value="GTP_cyclohydro2"/>
    <property type="match status" value="1"/>
</dbReference>
<keyword evidence="8" id="KW-0862">Zinc</keyword>
<dbReference type="PANTHER" id="PTHR21327">
    <property type="entry name" value="GTP CYCLOHYDROLASE II-RELATED"/>
    <property type="match status" value="1"/>
</dbReference>
<dbReference type="InterPro" id="IPR000926">
    <property type="entry name" value="RibA"/>
</dbReference>
<evidence type="ECO:0000256" key="1">
    <source>
        <dbReference type="ARBA" id="ARBA00001947"/>
    </source>
</evidence>
<evidence type="ECO:0000256" key="6">
    <source>
        <dbReference type="ARBA" id="ARBA00022741"/>
    </source>
</evidence>
<comment type="catalytic activity">
    <reaction evidence="10">
        <text>GTP + 4 H2O = 2,5-diamino-6-hydroxy-4-(5-phosphoribosylamino)-pyrimidine + formate + 2 phosphate + 3 H(+)</text>
        <dbReference type="Rhea" id="RHEA:23704"/>
        <dbReference type="ChEBI" id="CHEBI:15377"/>
        <dbReference type="ChEBI" id="CHEBI:15378"/>
        <dbReference type="ChEBI" id="CHEBI:15740"/>
        <dbReference type="ChEBI" id="CHEBI:37565"/>
        <dbReference type="ChEBI" id="CHEBI:43474"/>
        <dbReference type="ChEBI" id="CHEBI:58614"/>
        <dbReference type="EC" id="3.5.4.25"/>
    </reaction>
</comment>
<dbReference type="InterPro" id="IPR032677">
    <property type="entry name" value="GTP_cyclohydro_II"/>
</dbReference>
<evidence type="ECO:0000256" key="10">
    <source>
        <dbReference type="ARBA" id="ARBA00049295"/>
    </source>
</evidence>
<protein>
    <recommendedName>
        <fullName evidence="3">GTP cyclohydrolase II</fullName>
        <ecNumber evidence="3">3.5.4.25</ecNumber>
    </recommendedName>
</protein>
<evidence type="ECO:0000256" key="9">
    <source>
        <dbReference type="ARBA" id="ARBA00023134"/>
    </source>
</evidence>
<organism evidence="12 13">
    <name type="scientific">Nocardia farcinica</name>
    <dbReference type="NCBI Taxonomy" id="37329"/>
    <lineage>
        <taxon>Bacteria</taxon>
        <taxon>Bacillati</taxon>
        <taxon>Actinomycetota</taxon>
        <taxon>Actinomycetes</taxon>
        <taxon>Mycobacteriales</taxon>
        <taxon>Nocardiaceae</taxon>
        <taxon>Nocardia</taxon>
    </lineage>
</organism>
<dbReference type="InterPro" id="IPR036144">
    <property type="entry name" value="RibA-like_sf"/>
</dbReference>
<sequence>MTTVDPGTDTAHRLTRKGAELTVRVRELPADRDGGAVLVFGEIGQDCLVRIHSRCLYGDALQSDDCDCGPELERSMDLIQAEGRGVLVYLDQEGRGAGLVAKARGLREAERTGADTFTAYTRLGYPEDARSFRLAAAAIAELGLRRVRLLTNNPDKAAALTDLGVAVTVVPLTTRPRSVRARKYLQDKRARRRHWLPEPSAPWAAGLAGPESTMVLPVLPDDAGWDEDGAGAVGGTRRSRWGWLRGEGAGTAARRS</sequence>
<dbReference type="SUPFAM" id="SSF142695">
    <property type="entry name" value="RibA-like"/>
    <property type="match status" value="1"/>
</dbReference>
<dbReference type="GO" id="GO:0003935">
    <property type="term" value="F:GTP cyclohydrolase II activity"/>
    <property type="evidence" value="ECO:0007669"/>
    <property type="project" value="UniProtKB-EC"/>
</dbReference>
<evidence type="ECO:0000313" key="12">
    <source>
        <dbReference type="EMBL" id="CRY75151.1"/>
    </source>
</evidence>
<dbReference type="EMBL" id="LN868938">
    <property type="protein sequence ID" value="CRY75151.1"/>
    <property type="molecule type" value="Genomic_DNA"/>
</dbReference>
<evidence type="ECO:0000256" key="2">
    <source>
        <dbReference type="ARBA" id="ARBA00004853"/>
    </source>
</evidence>
<gene>
    <name evidence="12" type="primary">ribA</name>
    <name evidence="12" type="ORF">ERS450000_01181</name>
</gene>
<evidence type="ECO:0000256" key="7">
    <source>
        <dbReference type="ARBA" id="ARBA00022801"/>
    </source>
</evidence>
<proteinExistence type="predicted"/>
<dbReference type="GO" id="GO:0046872">
    <property type="term" value="F:metal ion binding"/>
    <property type="evidence" value="ECO:0007669"/>
    <property type="project" value="UniProtKB-KW"/>
</dbReference>
<dbReference type="GO" id="GO:0005829">
    <property type="term" value="C:cytosol"/>
    <property type="evidence" value="ECO:0007669"/>
    <property type="project" value="TreeGrafter"/>
</dbReference>
<comment type="pathway">
    <text evidence="2">Cofactor biosynthesis; riboflavin biosynthesis; 5-amino-6-(D-ribitylamino)uracil from GTP: step 1/4.</text>
</comment>
<reference evidence="13" key="1">
    <citation type="submission" date="2015-03" db="EMBL/GenBank/DDBJ databases">
        <authorList>
            <consortium name="Pathogen Informatics"/>
        </authorList>
    </citation>
    <scope>NUCLEOTIDE SEQUENCE [LARGE SCALE GENOMIC DNA]</scope>
    <source>
        <strain evidence="13">NCTC11134</strain>
    </source>
</reference>
<dbReference type="Proteomes" id="UP000057820">
    <property type="component" value="Chromosome 1"/>
</dbReference>
<dbReference type="NCBIfam" id="NF001591">
    <property type="entry name" value="PRK00393.1"/>
    <property type="match status" value="1"/>
</dbReference>
<keyword evidence="4" id="KW-0686">Riboflavin biosynthesis</keyword>
<dbReference type="KEGG" id="nfr:ERS450000_01181"/>
<dbReference type="GO" id="GO:0005525">
    <property type="term" value="F:GTP binding"/>
    <property type="evidence" value="ECO:0007669"/>
    <property type="project" value="UniProtKB-KW"/>
</dbReference>
<dbReference type="CDD" id="cd00641">
    <property type="entry name" value="GTP_cyclohydro2"/>
    <property type="match status" value="1"/>
</dbReference>
<evidence type="ECO:0000313" key="13">
    <source>
        <dbReference type="Proteomes" id="UP000057820"/>
    </source>
</evidence>
<dbReference type="PANTHER" id="PTHR21327:SF18">
    <property type="entry name" value="3,4-DIHYDROXY-2-BUTANONE 4-PHOSPHATE SYNTHASE"/>
    <property type="match status" value="1"/>
</dbReference>
<feature type="domain" description="GTP cyclohydrolase II" evidence="11">
    <location>
        <begin position="35"/>
        <end position="168"/>
    </location>
</feature>
<keyword evidence="5" id="KW-0479">Metal-binding</keyword>
<accession>A0A0H5NYJ0</accession>